<proteinExistence type="predicted"/>
<keyword evidence="2" id="KW-1185">Reference proteome</keyword>
<dbReference type="GO" id="GO:0006281">
    <property type="term" value="P:DNA repair"/>
    <property type="evidence" value="ECO:0007669"/>
    <property type="project" value="InterPro"/>
</dbReference>
<organism evidence="2 3">
    <name type="scientific">Heterorhabditis bacteriophora</name>
    <name type="common">Entomopathogenic nematode worm</name>
    <dbReference type="NCBI Taxonomy" id="37862"/>
    <lineage>
        <taxon>Eukaryota</taxon>
        <taxon>Metazoa</taxon>
        <taxon>Ecdysozoa</taxon>
        <taxon>Nematoda</taxon>
        <taxon>Chromadorea</taxon>
        <taxon>Rhabditida</taxon>
        <taxon>Rhabditina</taxon>
        <taxon>Rhabditomorpha</taxon>
        <taxon>Strongyloidea</taxon>
        <taxon>Heterorhabditidae</taxon>
        <taxon>Heterorhabditis</taxon>
    </lineage>
</organism>
<evidence type="ECO:0000256" key="1">
    <source>
        <dbReference type="ARBA" id="ARBA00022598"/>
    </source>
</evidence>
<keyword evidence="1" id="KW-0436">Ligase</keyword>
<dbReference type="InterPro" id="IPR036599">
    <property type="entry name" value="DNA_ligase_N_sf"/>
</dbReference>
<evidence type="ECO:0000313" key="2">
    <source>
        <dbReference type="Proteomes" id="UP000095283"/>
    </source>
</evidence>
<reference evidence="3" key="1">
    <citation type="submission" date="2016-11" db="UniProtKB">
        <authorList>
            <consortium name="WormBaseParasite"/>
        </authorList>
    </citation>
    <scope>IDENTIFICATION</scope>
</reference>
<dbReference type="AlphaFoldDB" id="A0A1I7XGT5"/>
<dbReference type="Proteomes" id="UP000095283">
    <property type="component" value="Unplaced"/>
</dbReference>
<dbReference type="Gene3D" id="1.10.3260.10">
    <property type="entry name" value="DNA ligase, ATP-dependent, N-terminal domain"/>
    <property type="match status" value="1"/>
</dbReference>
<dbReference type="SUPFAM" id="SSF117018">
    <property type="entry name" value="ATP-dependent DNA ligase DNA-binding domain"/>
    <property type="match status" value="1"/>
</dbReference>
<dbReference type="GO" id="GO:0003677">
    <property type="term" value="F:DNA binding"/>
    <property type="evidence" value="ECO:0007669"/>
    <property type="project" value="InterPro"/>
</dbReference>
<name>A0A1I7XGT5_HETBA</name>
<dbReference type="GO" id="GO:0003910">
    <property type="term" value="F:DNA ligase (ATP) activity"/>
    <property type="evidence" value="ECO:0007669"/>
    <property type="project" value="InterPro"/>
</dbReference>
<evidence type="ECO:0000313" key="3">
    <source>
        <dbReference type="WBParaSite" id="Hba_16721"/>
    </source>
</evidence>
<protein>
    <submittedName>
        <fullName evidence="3">Uncharacterized protein</fullName>
    </submittedName>
</protein>
<sequence>MFDNKIENKQKLEWKCGDRVPYLALTETLEKIEEESKRSFTKIHVNFTKFVLMTYLLRLQVLLNCIVHILF</sequence>
<accession>A0A1I7XGT5</accession>
<dbReference type="GO" id="GO:0006310">
    <property type="term" value="P:DNA recombination"/>
    <property type="evidence" value="ECO:0007669"/>
    <property type="project" value="InterPro"/>
</dbReference>
<dbReference type="WBParaSite" id="Hba_16721">
    <property type="protein sequence ID" value="Hba_16721"/>
    <property type="gene ID" value="Hba_16721"/>
</dbReference>